<keyword evidence="2" id="KW-0805">Transcription regulation</keyword>
<dbReference type="SUPFAM" id="SSF53850">
    <property type="entry name" value="Periplasmic binding protein-like II"/>
    <property type="match status" value="1"/>
</dbReference>
<comment type="similarity">
    <text evidence="1">Belongs to the LysR transcriptional regulatory family.</text>
</comment>
<dbReference type="Gene3D" id="1.10.10.10">
    <property type="entry name" value="Winged helix-like DNA-binding domain superfamily/Winged helix DNA-binding domain"/>
    <property type="match status" value="1"/>
</dbReference>
<keyword evidence="8" id="KW-1185">Reference proteome</keyword>
<evidence type="ECO:0000256" key="5">
    <source>
        <dbReference type="ARBA" id="ARBA00023163"/>
    </source>
</evidence>
<dbReference type="Proteomes" id="UP001161064">
    <property type="component" value="Unassembled WGS sequence"/>
</dbReference>
<evidence type="ECO:0000256" key="1">
    <source>
        <dbReference type="ARBA" id="ARBA00009437"/>
    </source>
</evidence>
<dbReference type="PANTHER" id="PTHR30346">
    <property type="entry name" value="TRANSCRIPTIONAL DUAL REGULATOR HCAR-RELATED"/>
    <property type="match status" value="1"/>
</dbReference>
<dbReference type="Gene3D" id="3.40.190.10">
    <property type="entry name" value="Periplasmic binding protein-like II"/>
    <property type="match status" value="2"/>
</dbReference>
<dbReference type="CDD" id="cd08411">
    <property type="entry name" value="PBP2_OxyR"/>
    <property type="match status" value="1"/>
</dbReference>
<comment type="caution">
    <text evidence="7">The sequence shown here is derived from an EMBL/GenBank/DDBJ whole genome shotgun (WGS) entry which is preliminary data.</text>
</comment>
<accession>A0ABQ4PYF9</accession>
<dbReference type="InterPro" id="IPR036390">
    <property type="entry name" value="WH_DNA-bd_sf"/>
</dbReference>
<evidence type="ECO:0000259" key="6">
    <source>
        <dbReference type="PROSITE" id="PS50931"/>
    </source>
</evidence>
<dbReference type="Pfam" id="PF03466">
    <property type="entry name" value="LysR_substrate"/>
    <property type="match status" value="1"/>
</dbReference>
<dbReference type="RefSeq" id="WP_284360727.1">
    <property type="nucleotide sequence ID" value="NZ_BPFZ01000013.1"/>
</dbReference>
<dbReference type="PROSITE" id="PS50931">
    <property type="entry name" value="HTH_LYSR"/>
    <property type="match status" value="1"/>
</dbReference>
<evidence type="ECO:0000256" key="2">
    <source>
        <dbReference type="ARBA" id="ARBA00023015"/>
    </source>
</evidence>
<keyword evidence="3" id="KW-0238">DNA-binding</keyword>
<dbReference type="InterPro" id="IPR005119">
    <property type="entry name" value="LysR_subst-bd"/>
</dbReference>
<reference evidence="7" key="2">
    <citation type="journal article" date="2023" name="ISME Commun">
        <title>Characterization of a bloom-associated alphaproteobacterial lineage, 'Candidatus Phycosocius': insights into freshwater algal-bacterial interactions.</title>
        <authorList>
            <person name="Tanabe Y."/>
            <person name="Yamaguchi H."/>
            <person name="Yoshida M."/>
            <person name="Kai A."/>
            <person name="Okazaki Y."/>
        </authorList>
    </citation>
    <scope>NUCLEOTIDE SEQUENCE</scope>
    <source>
        <strain evidence="7">BOTRYCO-1</strain>
    </source>
</reference>
<reference evidence="7" key="1">
    <citation type="submission" date="2021-05" db="EMBL/GenBank/DDBJ databases">
        <authorList>
            <person name="Tanabe Y."/>
        </authorList>
    </citation>
    <scope>NUCLEOTIDE SEQUENCE</scope>
    <source>
        <strain evidence="7">BOTRYCO-1</strain>
    </source>
</reference>
<evidence type="ECO:0000313" key="8">
    <source>
        <dbReference type="Proteomes" id="UP001161064"/>
    </source>
</evidence>
<dbReference type="PANTHER" id="PTHR30346:SF26">
    <property type="entry name" value="HYDROGEN PEROXIDE-INDUCIBLE GENES ACTIVATOR"/>
    <property type="match status" value="1"/>
</dbReference>
<dbReference type="InterPro" id="IPR000847">
    <property type="entry name" value="LysR_HTH_N"/>
</dbReference>
<name>A0ABQ4PYF9_9PROT</name>
<evidence type="ECO:0000313" key="7">
    <source>
        <dbReference type="EMBL" id="GIU67728.1"/>
    </source>
</evidence>
<proteinExistence type="inferred from homology"/>
<evidence type="ECO:0000256" key="4">
    <source>
        <dbReference type="ARBA" id="ARBA00023159"/>
    </source>
</evidence>
<keyword evidence="4" id="KW-0010">Activator</keyword>
<dbReference type="EMBL" id="BPFZ01000013">
    <property type="protein sequence ID" value="GIU67728.1"/>
    <property type="molecule type" value="Genomic_DNA"/>
</dbReference>
<protein>
    <submittedName>
        <fullName evidence="7">LysR family transcriptional regulator</fullName>
    </submittedName>
</protein>
<keyword evidence="5" id="KW-0804">Transcription</keyword>
<evidence type="ECO:0000256" key="3">
    <source>
        <dbReference type="ARBA" id="ARBA00023125"/>
    </source>
</evidence>
<dbReference type="InterPro" id="IPR036388">
    <property type="entry name" value="WH-like_DNA-bd_sf"/>
</dbReference>
<gene>
    <name evidence="7" type="ORF">PsB1_1882</name>
</gene>
<feature type="domain" description="HTH lysR-type" evidence="6">
    <location>
        <begin position="4"/>
        <end position="61"/>
    </location>
</feature>
<organism evidence="7 8">
    <name type="scientific">Candidatus Phycosocius spiralis</name>
    <dbReference type="NCBI Taxonomy" id="2815099"/>
    <lineage>
        <taxon>Bacteria</taxon>
        <taxon>Pseudomonadati</taxon>
        <taxon>Pseudomonadota</taxon>
        <taxon>Alphaproteobacteria</taxon>
        <taxon>Caulobacterales</taxon>
        <taxon>Caulobacterales incertae sedis</taxon>
        <taxon>Candidatus Phycosocius</taxon>
    </lineage>
</organism>
<dbReference type="SUPFAM" id="SSF46785">
    <property type="entry name" value="Winged helix' DNA-binding domain"/>
    <property type="match status" value="1"/>
</dbReference>
<dbReference type="Pfam" id="PF00126">
    <property type="entry name" value="HTH_1"/>
    <property type="match status" value="1"/>
</dbReference>
<sequence length="294" mass="31198">MPQPTLRQLSFLIAIADHGSYVTAAQHALVTQPSLSAAIKQLEAILGVILIERGRGGATLTPAGEIAAARARAILSSVDDLGEAIRGTSEPLTGPFRLGVIPTIAPFLLPKVLPPIKMAYPELKLYLREDLTSRLVDGLRAHTLDAALIALPYEASSITTMALLEDEFLFVGPHDHPLSSKAQLTISDLEGEQVLLLEDGHCLRDHAIGVCGAIRPGLAEVRATSLFTLVHMAAGGLGISLLPKLAADAGLAVEGLTVRAFDPPVIGRQVGLAWRRTSGRVHEIKLLARLLMPS</sequence>